<reference evidence="1" key="1">
    <citation type="journal article" date="2008" name="BMC Genomics">
        <title>Analysis of 4,664 high-quality sequence-finished poplar full-length cDNA clones and their utility for the discovery of genes responding to insect feeding.</title>
        <authorList>
            <person name="Ralph S.G."/>
            <person name="Chun H.J."/>
            <person name="Cooper D."/>
            <person name="Kirkpatrick R."/>
            <person name="Kolosova N."/>
            <person name="Gunter L."/>
            <person name="Tuskan G.A."/>
            <person name="Douglas C.J."/>
            <person name="Holt R.A."/>
            <person name="Jones S.J."/>
            <person name="Marra M.A."/>
            <person name="Bohlmann J."/>
        </authorList>
    </citation>
    <scope>NUCLEOTIDE SEQUENCE</scope>
    <source>
        <tissue evidence="1">Sapling trees one metre in height and grown under greenhouse conditions were exposed to continuous feeding by Malacosoma disstria Hubner</tissue>
    </source>
</reference>
<sequence length="59" mass="6846">MHSLPQPSSLSQFLRHVWLVNDGIMYLLLSRLSAMKEIDDRLHSNELNCVLPTKLNKLE</sequence>
<name>A9PJI2_9ROSI</name>
<accession>A9PJI2</accession>
<dbReference type="EMBL" id="EF148571">
    <property type="protein sequence ID" value="ABK96535.1"/>
    <property type="molecule type" value="mRNA"/>
</dbReference>
<proteinExistence type="evidence at transcript level"/>
<dbReference type="AlphaFoldDB" id="A9PJI2"/>
<evidence type="ECO:0000313" key="1">
    <source>
        <dbReference type="EMBL" id="ABK96535.1"/>
    </source>
</evidence>
<organism evidence="1">
    <name type="scientific">Populus trichocarpa x Populus deltoides</name>
    <dbReference type="NCBI Taxonomy" id="3695"/>
    <lineage>
        <taxon>Eukaryota</taxon>
        <taxon>Viridiplantae</taxon>
        <taxon>Streptophyta</taxon>
        <taxon>Embryophyta</taxon>
        <taxon>Tracheophyta</taxon>
        <taxon>Spermatophyta</taxon>
        <taxon>Magnoliopsida</taxon>
        <taxon>eudicotyledons</taxon>
        <taxon>Gunneridae</taxon>
        <taxon>Pentapetalae</taxon>
        <taxon>rosids</taxon>
        <taxon>fabids</taxon>
        <taxon>Malpighiales</taxon>
        <taxon>Salicaceae</taxon>
        <taxon>Saliceae</taxon>
        <taxon>Populus</taxon>
    </lineage>
</organism>
<protein>
    <submittedName>
        <fullName evidence="1">Uncharacterized protein</fullName>
    </submittedName>
</protein>